<reference evidence="14 15" key="1">
    <citation type="submission" date="2020-08" db="EMBL/GenBank/DDBJ databases">
        <title>Genomic Encyclopedia of Type Strains, Phase IV (KMG-IV): sequencing the most valuable type-strain genomes for metagenomic binning, comparative biology and taxonomic classification.</title>
        <authorList>
            <person name="Goeker M."/>
        </authorList>
    </citation>
    <scope>NUCLEOTIDE SEQUENCE [LARGE SCALE GENOMIC DNA]</scope>
    <source>
        <strain evidence="14 15">DSM 25335</strain>
    </source>
</reference>
<keyword evidence="7" id="KW-1003">Cell membrane</keyword>
<dbReference type="AlphaFoldDB" id="A0A7W8HVP9"/>
<keyword evidence="12 13" id="KW-0472">Membrane</keyword>
<comment type="function">
    <text evidence="1">The SecYEG-SecDF-YajC-YidC holo-translocon (HTL) protein secretase/insertase is a supercomplex required for protein secretion, insertion of proteins into membranes, and assembly of membrane protein complexes. While the SecYEG complex is essential for assembly of a number of proteins and complexes, the SecDF-YajC-YidC subcomplex facilitates these functions.</text>
</comment>
<sequence>MTPTDGGLMAQLISFAPIILIGVMGYLLLVRPQMKQAKLHREMIAGLKRNDTVVLSNGMIGKVTRIENDEAMVEIAQGVNVRVVKAMITQVRDRTGVAANDTKKVTKA</sequence>
<keyword evidence="9" id="KW-0653">Protein transport</keyword>
<organism evidence="14 15">
    <name type="scientific">Brevundimonas basaltis</name>
    <dbReference type="NCBI Taxonomy" id="472166"/>
    <lineage>
        <taxon>Bacteria</taxon>
        <taxon>Pseudomonadati</taxon>
        <taxon>Pseudomonadota</taxon>
        <taxon>Alphaproteobacteria</taxon>
        <taxon>Caulobacterales</taxon>
        <taxon>Caulobacteraceae</taxon>
        <taxon>Brevundimonas</taxon>
    </lineage>
</organism>
<evidence type="ECO:0000313" key="14">
    <source>
        <dbReference type="EMBL" id="MBB5290786.1"/>
    </source>
</evidence>
<dbReference type="EMBL" id="JACHFZ010000001">
    <property type="protein sequence ID" value="MBB5290786.1"/>
    <property type="molecule type" value="Genomic_DNA"/>
</dbReference>
<evidence type="ECO:0000256" key="9">
    <source>
        <dbReference type="ARBA" id="ARBA00022927"/>
    </source>
</evidence>
<feature type="transmembrane region" description="Helical" evidence="13">
    <location>
        <begin position="12"/>
        <end position="30"/>
    </location>
</feature>
<evidence type="ECO:0000313" key="15">
    <source>
        <dbReference type="Proteomes" id="UP000566663"/>
    </source>
</evidence>
<evidence type="ECO:0000256" key="10">
    <source>
        <dbReference type="ARBA" id="ARBA00022989"/>
    </source>
</evidence>
<dbReference type="Pfam" id="PF02699">
    <property type="entry name" value="YajC"/>
    <property type="match status" value="1"/>
</dbReference>
<evidence type="ECO:0000256" key="7">
    <source>
        <dbReference type="ARBA" id="ARBA00022475"/>
    </source>
</evidence>
<keyword evidence="10 13" id="KW-1133">Transmembrane helix</keyword>
<comment type="subunit">
    <text evidence="4">Part of the SecDF-YidC-YajC translocase complex. The SecDF-YidC-YajC translocase forms a supercomplex with SecYEG, called the holo-translocon (HTL).</text>
</comment>
<evidence type="ECO:0000256" key="1">
    <source>
        <dbReference type="ARBA" id="ARBA00002061"/>
    </source>
</evidence>
<evidence type="ECO:0000256" key="11">
    <source>
        <dbReference type="ARBA" id="ARBA00023010"/>
    </source>
</evidence>
<keyword evidence="11" id="KW-0811">Translocation</keyword>
<dbReference type="NCBIfam" id="TIGR00739">
    <property type="entry name" value="yajC"/>
    <property type="match status" value="1"/>
</dbReference>
<dbReference type="Proteomes" id="UP000566663">
    <property type="component" value="Unassembled WGS sequence"/>
</dbReference>
<dbReference type="PANTHER" id="PTHR33909:SF1">
    <property type="entry name" value="SEC TRANSLOCON ACCESSORY COMPLEX SUBUNIT YAJC"/>
    <property type="match status" value="1"/>
</dbReference>
<keyword evidence="6" id="KW-0813">Transport</keyword>
<keyword evidence="15" id="KW-1185">Reference proteome</keyword>
<accession>A0A7W8HVP9</accession>
<evidence type="ECO:0000256" key="8">
    <source>
        <dbReference type="ARBA" id="ARBA00022692"/>
    </source>
</evidence>
<evidence type="ECO:0000256" key="5">
    <source>
        <dbReference type="ARBA" id="ARBA00014962"/>
    </source>
</evidence>
<comment type="similarity">
    <text evidence="3">Belongs to the YajC family.</text>
</comment>
<evidence type="ECO:0000256" key="6">
    <source>
        <dbReference type="ARBA" id="ARBA00022448"/>
    </source>
</evidence>
<evidence type="ECO:0000256" key="13">
    <source>
        <dbReference type="SAM" id="Phobius"/>
    </source>
</evidence>
<keyword evidence="8 13" id="KW-0812">Transmembrane</keyword>
<comment type="subcellular location">
    <subcellularLocation>
        <location evidence="2">Cell membrane</location>
        <topology evidence="2">Single-pass membrane protein</topology>
    </subcellularLocation>
</comment>
<comment type="caution">
    <text evidence="14">The sequence shown here is derived from an EMBL/GenBank/DDBJ whole genome shotgun (WGS) entry which is preliminary data.</text>
</comment>
<dbReference type="InterPro" id="IPR003849">
    <property type="entry name" value="Preprotein_translocase_YajC"/>
</dbReference>
<evidence type="ECO:0000256" key="3">
    <source>
        <dbReference type="ARBA" id="ARBA00006742"/>
    </source>
</evidence>
<evidence type="ECO:0000256" key="4">
    <source>
        <dbReference type="ARBA" id="ARBA00011718"/>
    </source>
</evidence>
<dbReference type="GO" id="GO:0005886">
    <property type="term" value="C:plasma membrane"/>
    <property type="evidence" value="ECO:0007669"/>
    <property type="project" value="UniProtKB-SubCell"/>
</dbReference>
<proteinExistence type="inferred from homology"/>
<dbReference type="RefSeq" id="WP_183251657.1">
    <property type="nucleotide sequence ID" value="NZ_BAAAFF010000004.1"/>
</dbReference>
<dbReference type="PRINTS" id="PR01853">
    <property type="entry name" value="YAJCTRNLCASE"/>
</dbReference>
<evidence type="ECO:0000256" key="12">
    <source>
        <dbReference type="ARBA" id="ARBA00023136"/>
    </source>
</evidence>
<dbReference type="SMART" id="SM01323">
    <property type="entry name" value="YajC"/>
    <property type="match status" value="1"/>
</dbReference>
<gene>
    <name evidence="14" type="ORF">HNQ67_000282</name>
</gene>
<dbReference type="PANTHER" id="PTHR33909">
    <property type="entry name" value="SEC TRANSLOCON ACCESSORY COMPLEX SUBUNIT YAJC"/>
    <property type="match status" value="1"/>
</dbReference>
<name>A0A7W8HVP9_9CAUL</name>
<evidence type="ECO:0000256" key="2">
    <source>
        <dbReference type="ARBA" id="ARBA00004162"/>
    </source>
</evidence>
<dbReference type="GO" id="GO:0015031">
    <property type="term" value="P:protein transport"/>
    <property type="evidence" value="ECO:0007669"/>
    <property type="project" value="UniProtKB-KW"/>
</dbReference>
<protein>
    <recommendedName>
        <fullName evidence="5">Sec translocon accessory complex subunit YajC</fullName>
    </recommendedName>
</protein>